<protein>
    <submittedName>
        <fullName evidence="2">ROK family protein</fullName>
    </submittedName>
</protein>
<dbReference type="RefSeq" id="WP_160561169.1">
    <property type="nucleotide sequence ID" value="NZ_QZDT01000030.1"/>
</dbReference>
<dbReference type="OrthoDB" id="49666at2"/>
<sequence length="295" mass="32424">MNKVILAVDDGGTSIIYRLLRGGDYAFLTERKFYDMPSMGTKGEILNVFENMFTDAAKQCEELGGEITRGAFSVPGPFDCAAGISRMEHKWISLKDMPLRKVFREMGILPERTVYTFLHDVHAFLVGEKYFSHARNWGNSLGIIIGTGLGLGLWENGELQFSESGGPFYSIFRKVYREGILEDYVSGRGLSAIYIHNGGQSLEAREIADKAREGDRMAQAVYQQMGTILGENIADIVIGHKIQCIMVGGRVSLAFDLFGQNLRDALGGYVKIYASEMLESAAMLGAAVWGGSVAS</sequence>
<gene>
    <name evidence="2" type="ORF">D5281_16435</name>
</gene>
<evidence type="ECO:0000313" key="3">
    <source>
        <dbReference type="Proteomes" id="UP001154420"/>
    </source>
</evidence>
<dbReference type="EMBL" id="QZDT01000030">
    <property type="protein sequence ID" value="NBJ94130.1"/>
    <property type="molecule type" value="Genomic_DNA"/>
</dbReference>
<dbReference type="InterPro" id="IPR000600">
    <property type="entry name" value="ROK"/>
</dbReference>
<accession>A0A9X5BHN6</accession>
<keyword evidence="3" id="KW-1185">Reference proteome</keyword>
<dbReference type="SUPFAM" id="SSF53067">
    <property type="entry name" value="Actin-like ATPase domain"/>
    <property type="match status" value="1"/>
</dbReference>
<dbReference type="Pfam" id="PF00480">
    <property type="entry name" value="ROK"/>
    <property type="match status" value="2"/>
</dbReference>
<reference evidence="2" key="1">
    <citation type="submission" date="2018-09" db="EMBL/GenBank/DDBJ databases">
        <title>Murine metabolic-syndrome-specific gut microbial biobank.</title>
        <authorList>
            <person name="Liu C."/>
        </authorList>
    </citation>
    <scope>NUCLEOTIDE SEQUENCE</scope>
    <source>
        <strain evidence="2">D42-62</strain>
    </source>
</reference>
<proteinExistence type="inferred from homology"/>
<organism evidence="2 3">
    <name type="scientific">Parablautia muri</name>
    <dbReference type="NCBI Taxonomy" id="2320879"/>
    <lineage>
        <taxon>Bacteria</taxon>
        <taxon>Bacillati</taxon>
        <taxon>Bacillota</taxon>
        <taxon>Clostridia</taxon>
        <taxon>Lachnospirales</taxon>
        <taxon>Lachnospiraceae</taxon>
        <taxon>Parablautia</taxon>
    </lineage>
</organism>
<dbReference type="InterPro" id="IPR043129">
    <property type="entry name" value="ATPase_NBD"/>
</dbReference>
<dbReference type="AlphaFoldDB" id="A0A9X5BHN6"/>
<dbReference type="Proteomes" id="UP001154420">
    <property type="component" value="Unassembled WGS sequence"/>
</dbReference>
<comment type="similarity">
    <text evidence="1">Belongs to the ROK (NagC/XylR) family.</text>
</comment>
<dbReference type="PANTHER" id="PTHR18964:SF149">
    <property type="entry name" value="BIFUNCTIONAL UDP-N-ACETYLGLUCOSAMINE 2-EPIMERASE_N-ACETYLMANNOSAMINE KINASE"/>
    <property type="match status" value="1"/>
</dbReference>
<dbReference type="Gene3D" id="3.30.420.40">
    <property type="match status" value="2"/>
</dbReference>
<dbReference type="PANTHER" id="PTHR18964">
    <property type="entry name" value="ROK (REPRESSOR, ORF, KINASE) FAMILY"/>
    <property type="match status" value="1"/>
</dbReference>
<evidence type="ECO:0000256" key="1">
    <source>
        <dbReference type="ARBA" id="ARBA00006479"/>
    </source>
</evidence>
<comment type="caution">
    <text evidence="2">The sequence shown here is derived from an EMBL/GenBank/DDBJ whole genome shotgun (WGS) entry which is preliminary data.</text>
</comment>
<name>A0A9X5BHN6_9FIRM</name>
<evidence type="ECO:0000313" key="2">
    <source>
        <dbReference type="EMBL" id="NBJ94130.1"/>
    </source>
</evidence>